<dbReference type="EMBL" id="JABDJR010000641">
    <property type="protein sequence ID" value="NNF08269.1"/>
    <property type="molecule type" value="Genomic_DNA"/>
</dbReference>
<gene>
    <name evidence="1" type="ORF">HKN21_16020</name>
</gene>
<reference evidence="1 2" key="1">
    <citation type="submission" date="2020-03" db="EMBL/GenBank/DDBJ databases">
        <title>Metabolic flexibility allows generalist bacteria to become dominant in a frequently disturbed ecosystem.</title>
        <authorList>
            <person name="Chen Y.-J."/>
            <person name="Leung P.M."/>
            <person name="Bay S.K."/>
            <person name="Hugenholtz P."/>
            <person name="Kessler A.J."/>
            <person name="Shelley G."/>
            <person name="Waite D.W."/>
            <person name="Cook P.L."/>
            <person name="Greening C."/>
        </authorList>
    </citation>
    <scope>NUCLEOTIDE SEQUENCE [LARGE SCALE GENOMIC DNA]</scope>
    <source>
        <strain evidence="1">SS_bin_28</strain>
    </source>
</reference>
<protein>
    <recommendedName>
        <fullName evidence="3">DUF4404 family protein</fullName>
    </recommendedName>
</protein>
<name>A0A7Y2H3L8_UNCEI</name>
<dbReference type="Proteomes" id="UP000547674">
    <property type="component" value="Unassembled WGS sequence"/>
</dbReference>
<proteinExistence type="predicted"/>
<evidence type="ECO:0008006" key="3">
    <source>
        <dbReference type="Google" id="ProtNLM"/>
    </source>
</evidence>
<accession>A0A7Y2H3L8</accession>
<sequence>MLIDWEDPQELFGMLMEFVADSRQETQSDAHRDEILGTLVEDLEASQWLFEDATPKEVAKRLRELEHRLEGLPPNDPVVEELTRCLEELDGLAEGA</sequence>
<organism evidence="1 2">
    <name type="scientific">Eiseniibacteriota bacterium</name>
    <dbReference type="NCBI Taxonomy" id="2212470"/>
    <lineage>
        <taxon>Bacteria</taxon>
        <taxon>Candidatus Eiseniibacteriota</taxon>
    </lineage>
</organism>
<dbReference type="AlphaFoldDB" id="A0A7Y2H3L8"/>
<comment type="caution">
    <text evidence="1">The sequence shown here is derived from an EMBL/GenBank/DDBJ whole genome shotgun (WGS) entry which is preliminary data.</text>
</comment>
<evidence type="ECO:0000313" key="1">
    <source>
        <dbReference type="EMBL" id="NNF08269.1"/>
    </source>
</evidence>
<evidence type="ECO:0000313" key="2">
    <source>
        <dbReference type="Proteomes" id="UP000547674"/>
    </source>
</evidence>